<sequence>MSKILVIGGFSEIHRALKKNNCKLTLVCESSKIKPYFKDLYDEVLAFNSFKNEVQIIETVSKAVEYLGDYQSIICMFENLQALAYKIAEKTKIPFNINETQMMVINNKYALRTYLKNSFFDNVNCEMIENRDDVIRFVNKNGTSILKPIDGTGSRAIYKVDSSNVKEIVNQVEISDETFIIEKFIEGEEFSIEAISVNSQHHIYGITKKLKNLETFVEIGHIVPANISTDLEDIINNYMGKLLSILKVTNGPTHTEIIITNNQEIHVVETHFRLGGGMISELYRNISINHNPIEIAALSSAQLLNDFDNFVFSSKFVAIYFEEFEGEVIKTVTLDDHYIENHKDIIATELYVKAGDKRREIGSSNRIGHVIKTSNDYNELISGREKTLNSCIEVLYE</sequence>
<dbReference type="Gene3D" id="3.30.470.20">
    <property type="entry name" value="ATP-grasp fold, B domain"/>
    <property type="match status" value="1"/>
</dbReference>
<dbReference type="PANTHER" id="PTHR43585:SF2">
    <property type="entry name" value="ATP-GRASP ENZYME FSQD"/>
    <property type="match status" value="1"/>
</dbReference>
<evidence type="ECO:0000256" key="2">
    <source>
        <dbReference type="ARBA" id="ARBA00022741"/>
    </source>
</evidence>
<keyword evidence="3 4" id="KW-0067">ATP-binding</keyword>
<evidence type="ECO:0000313" key="6">
    <source>
        <dbReference type="EMBL" id="MQQ29943.1"/>
    </source>
</evidence>
<keyword evidence="1" id="KW-0436">Ligase</keyword>
<protein>
    <submittedName>
        <fullName evidence="6">ATP-grasp domain-containing protein</fullName>
    </submittedName>
</protein>
<evidence type="ECO:0000256" key="3">
    <source>
        <dbReference type="ARBA" id="ARBA00022840"/>
    </source>
</evidence>
<dbReference type="PROSITE" id="PS50975">
    <property type="entry name" value="ATP_GRASP"/>
    <property type="match status" value="1"/>
</dbReference>
<comment type="caution">
    <text evidence="6">The sequence shown here is derived from an EMBL/GenBank/DDBJ whole genome shotgun (WGS) entry which is preliminary data.</text>
</comment>
<evidence type="ECO:0000313" key="7">
    <source>
        <dbReference type="Proteomes" id="UP000438885"/>
    </source>
</evidence>
<dbReference type="EMBL" id="WIJP01000008">
    <property type="protein sequence ID" value="MQQ29943.1"/>
    <property type="molecule type" value="Genomic_DNA"/>
</dbReference>
<name>A0A6I1TYF0_STRMT</name>
<gene>
    <name evidence="6" type="ORF">GEZ84_06085</name>
</gene>
<dbReference type="InterPro" id="IPR011761">
    <property type="entry name" value="ATP-grasp"/>
</dbReference>
<dbReference type="Pfam" id="PF13535">
    <property type="entry name" value="ATP-grasp_4"/>
    <property type="match status" value="1"/>
</dbReference>
<dbReference type="AlphaFoldDB" id="A0A6I1TYF0"/>
<dbReference type="GO" id="GO:0005524">
    <property type="term" value="F:ATP binding"/>
    <property type="evidence" value="ECO:0007669"/>
    <property type="project" value="UniProtKB-UniRule"/>
</dbReference>
<dbReference type="PANTHER" id="PTHR43585">
    <property type="entry name" value="FUMIPYRROLE BIOSYNTHESIS PROTEIN C"/>
    <property type="match status" value="1"/>
</dbReference>
<reference evidence="6 7" key="1">
    <citation type="submission" date="2019-10" db="EMBL/GenBank/DDBJ databases">
        <title>Streptococcus mitis of the oral and urogenital tracts.</title>
        <authorList>
            <person name="Price T."/>
            <person name="Mores C.R."/>
            <person name="Putonti C."/>
            <person name="Wolfe A.J."/>
        </authorList>
    </citation>
    <scope>NUCLEOTIDE SEQUENCE [LARGE SCALE GENOMIC DNA]</scope>
    <source>
        <strain evidence="6 7">SM10</strain>
    </source>
</reference>
<dbReference type="InterPro" id="IPR052032">
    <property type="entry name" value="ATP-dep_AA_Ligase"/>
</dbReference>
<evidence type="ECO:0000256" key="1">
    <source>
        <dbReference type="ARBA" id="ARBA00022598"/>
    </source>
</evidence>
<feature type="domain" description="ATP-grasp" evidence="5">
    <location>
        <begin position="112"/>
        <end position="299"/>
    </location>
</feature>
<keyword evidence="2 4" id="KW-0547">Nucleotide-binding</keyword>
<dbReference type="GO" id="GO:0046872">
    <property type="term" value="F:metal ion binding"/>
    <property type="evidence" value="ECO:0007669"/>
    <property type="project" value="InterPro"/>
</dbReference>
<organism evidence="6 7">
    <name type="scientific">Streptococcus mitis</name>
    <dbReference type="NCBI Taxonomy" id="28037"/>
    <lineage>
        <taxon>Bacteria</taxon>
        <taxon>Bacillati</taxon>
        <taxon>Bacillota</taxon>
        <taxon>Bacilli</taxon>
        <taxon>Lactobacillales</taxon>
        <taxon>Streptococcaceae</taxon>
        <taxon>Streptococcus</taxon>
        <taxon>Streptococcus mitis group</taxon>
    </lineage>
</organism>
<evidence type="ECO:0000259" key="5">
    <source>
        <dbReference type="PROSITE" id="PS50975"/>
    </source>
</evidence>
<evidence type="ECO:0000256" key="4">
    <source>
        <dbReference type="PROSITE-ProRule" id="PRU00409"/>
    </source>
</evidence>
<dbReference type="Proteomes" id="UP000438885">
    <property type="component" value="Unassembled WGS sequence"/>
</dbReference>
<proteinExistence type="predicted"/>
<dbReference type="RefSeq" id="WP_075228606.1">
    <property type="nucleotide sequence ID" value="NZ_JASGZY010000003.1"/>
</dbReference>
<dbReference type="GO" id="GO:0016874">
    <property type="term" value="F:ligase activity"/>
    <property type="evidence" value="ECO:0007669"/>
    <property type="project" value="UniProtKB-KW"/>
</dbReference>
<dbReference type="SUPFAM" id="SSF56059">
    <property type="entry name" value="Glutathione synthetase ATP-binding domain-like"/>
    <property type="match status" value="1"/>
</dbReference>
<accession>A0A6I1TYF0</accession>